<dbReference type="Gene3D" id="3.40.190.10">
    <property type="entry name" value="Periplasmic binding protein-like II"/>
    <property type="match status" value="2"/>
</dbReference>
<dbReference type="PANTHER" id="PTHR38834">
    <property type="entry name" value="PERIPLASMIC SUBSTRATE BINDING PROTEIN FAMILY 3"/>
    <property type="match status" value="1"/>
</dbReference>
<dbReference type="Pfam" id="PF00497">
    <property type="entry name" value="SBP_bac_3"/>
    <property type="match status" value="1"/>
</dbReference>
<feature type="chain" id="PRO_5045145917" evidence="1">
    <location>
        <begin position="30"/>
        <end position="262"/>
    </location>
</feature>
<name>A0ABX0MV01_9BURK</name>
<dbReference type="PANTHER" id="PTHR38834:SF3">
    <property type="entry name" value="SOLUTE-BINDING PROTEIN FAMILY 3_N-TERMINAL DOMAIN-CONTAINING PROTEIN"/>
    <property type="match status" value="1"/>
</dbReference>
<feature type="signal peptide" evidence="1">
    <location>
        <begin position="1"/>
        <end position="29"/>
    </location>
</feature>
<accession>A0ABX0MV01</accession>
<protein>
    <submittedName>
        <fullName evidence="3">Transporter substrate-binding domain-containing protein</fullName>
    </submittedName>
</protein>
<dbReference type="RefSeq" id="WP_166881719.1">
    <property type="nucleotide sequence ID" value="NZ_WHJF01000147.1"/>
</dbReference>
<reference evidence="3 4" key="1">
    <citation type="submission" date="2019-10" db="EMBL/GenBank/DDBJ databases">
        <title>Taxonomy of Antarctic Massilia spp.: description of Massilia rubra sp. nov., Massilia aquatica sp. nov., Massilia mucilaginosa sp. nov., Massilia frigida sp. nov. isolated from streams, lakes and regoliths.</title>
        <authorList>
            <person name="Holochova P."/>
            <person name="Sedlacek I."/>
            <person name="Kralova S."/>
            <person name="Maslanova I."/>
            <person name="Busse H.-J."/>
            <person name="Stankova E."/>
            <person name="Vrbovska V."/>
            <person name="Kovarovic V."/>
            <person name="Bartak M."/>
            <person name="Svec P."/>
            <person name="Pantucek R."/>
        </authorList>
    </citation>
    <scope>NUCLEOTIDE SEQUENCE [LARGE SCALE GENOMIC DNA]</scope>
    <source>
        <strain evidence="3 4">CCM 8694</strain>
    </source>
</reference>
<evidence type="ECO:0000256" key="1">
    <source>
        <dbReference type="SAM" id="SignalP"/>
    </source>
</evidence>
<dbReference type="EMBL" id="WHJF01000147">
    <property type="protein sequence ID" value="NHZ66586.1"/>
    <property type="molecule type" value="Genomic_DNA"/>
</dbReference>
<proteinExistence type="predicted"/>
<dbReference type="Proteomes" id="UP000610594">
    <property type="component" value="Unassembled WGS sequence"/>
</dbReference>
<keyword evidence="4" id="KW-1185">Reference proteome</keyword>
<comment type="caution">
    <text evidence="3">The sequence shown here is derived from an EMBL/GenBank/DDBJ whole genome shotgun (WGS) entry which is preliminary data.</text>
</comment>
<dbReference type="SUPFAM" id="SSF53850">
    <property type="entry name" value="Periplasmic binding protein-like II"/>
    <property type="match status" value="1"/>
</dbReference>
<dbReference type="InterPro" id="IPR001638">
    <property type="entry name" value="Solute-binding_3/MltF_N"/>
</dbReference>
<sequence>MGLTTMIRSVKSGIWLLCGCLGFPGSAFAAPQLSLYTLEWPPFSSHDTKRGKVIGISSNIVTELFRRSGMAVPKQSLVPWARGLAITASSKNTCLMPVARVPEREARYRWIGPIGSSEWALFARTEDRIILNEIDDARRYRIGTLNGDLSVSYLIAHQIQPAVVSDDKQNIRKMQMGRIDLWSTGRIAGQELINQLGVKNIEPVLTFMNVQLYLACSLDMGDIEVERLNSLLKAMLSDGTIKQIYRQHGFGEYAPASTSSLK</sequence>
<feature type="domain" description="Solute-binding protein family 3/N-terminal" evidence="2">
    <location>
        <begin position="39"/>
        <end position="248"/>
    </location>
</feature>
<evidence type="ECO:0000259" key="2">
    <source>
        <dbReference type="Pfam" id="PF00497"/>
    </source>
</evidence>
<organism evidence="3 4">
    <name type="scientific">Massilia genomosp. 1</name>
    <dbReference type="NCBI Taxonomy" id="2609280"/>
    <lineage>
        <taxon>Bacteria</taxon>
        <taxon>Pseudomonadati</taxon>
        <taxon>Pseudomonadota</taxon>
        <taxon>Betaproteobacteria</taxon>
        <taxon>Burkholderiales</taxon>
        <taxon>Oxalobacteraceae</taxon>
        <taxon>Telluria group</taxon>
        <taxon>Massilia</taxon>
    </lineage>
</organism>
<evidence type="ECO:0000313" key="4">
    <source>
        <dbReference type="Proteomes" id="UP000610594"/>
    </source>
</evidence>
<gene>
    <name evidence="3" type="ORF">F1735_30570</name>
</gene>
<keyword evidence="1" id="KW-0732">Signal</keyword>
<evidence type="ECO:0000313" key="3">
    <source>
        <dbReference type="EMBL" id="NHZ66586.1"/>
    </source>
</evidence>